<dbReference type="Pfam" id="PF12796">
    <property type="entry name" value="Ank_2"/>
    <property type="match status" value="2"/>
</dbReference>
<comment type="similarity">
    <text evidence="1">Belongs to the FAD-dependent oxidoreductase family.</text>
</comment>
<dbReference type="OrthoDB" id="202203at2759"/>
<sequence length="798" mass="86321">MMTPTTQLQQEARGDGDGGGGSGVAGAEEEVLELHEVDEEESEAAVQNLRRTQDSPWWAKAALGKLQDAGLPELCKVRGLETIFCEAAKQGRVDAMQMLLDTFPGAINPGCMQQAALRESARFGHLACVRLLLDLGADPNLSGALRFAAVQGHAEVCRLLLASHVNFDEYSLGGALRLASEEGHLECVKLLLAHGADPSTMYSRACQRAAMQGHAAVVAVLLEDPRTDIPASRVEDVFRKACVNGWTDVVRVLLRRSKLCPSSSIFSATHGAPLDSDCILELLRSKALQRRLVATARIFQSLSSSSFSSSADDTDDIQHARAASVEAMALTRGLQRVYLRNLVRPARHETAALGSVFGHMSSRVSAHLAARIVALGFADDLLVSFEVALKSWGKTPEQTEMNQVKTAATKMRAVVIGGSYAGLMACRALEPLGVDVTLVERNEYFFHKIGGTRACVKPGYENEAILPLNQALKRPGSRLVHGSALKVDPADNKVKVELANGEQETIDYDNLILAMGLKHGYGQLPERILSKDDMLKYMTSEQERLADAAAVVVVGGGALGVETSTQIKATHPDKEVHLYHSRDKFLSAAKPPIADETSNAVLEKMDQYGVKLHLGGGRLSEEEIAKKHPGAVIIPTAGCQPSETTLSMLPSEWLQPGTGEVKVLPTMQVDGAPSNVYAVGDLAASGDFKQAKWAKDHVQVVAKNIMGEKAEYDPSRPIPWWSLPYSLAKYPYVRARTSSPTMINMYIGETDSVTQAWGILFNDKFTPNVNHPDKGASKAKMFVGMLDGKKEGKKKSKL</sequence>
<dbReference type="InterPro" id="IPR002110">
    <property type="entry name" value="Ankyrin_rpt"/>
</dbReference>
<dbReference type="InterPro" id="IPR023753">
    <property type="entry name" value="FAD/NAD-binding_dom"/>
</dbReference>
<dbReference type="GO" id="GO:0050660">
    <property type="term" value="F:flavin adenine dinucleotide binding"/>
    <property type="evidence" value="ECO:0007669"/>
    <property type="project" value="TreeGrafter"/>
</dbReference>
<reference evidence="8 9" key="1">
    <citation type="submission" date="2017-12" db="EMBL/GenBank/DDBJ databases">
        <title>Sequencing, de novo assembly and annotation of complete genome of a new Thraustochytrid species, strain FCC1311.</title>
        <authorList>
            <person name="Sedici K."/>
            <person name="Godart F."/>
            <person name="Aiese Cigliano R."/>
            <person name="Sanseverino W."/>
            <person name="Barakat M."/>
            <person name="Ortet P."/>
            <person name="Marechal E."/>
            <person name="Cagnac O."/>
            <person name="Amato A."/>
        </authorList>
    </citation>
    <scope>NUCLEOTIDE SEQUENCE [LARGE SCALE GENOMIC DNA]</scope>
</reference>
<dbReference type="PANTHER" id="PTHR43735">
    <property type="entry name" value="APOPTOSIS-INDUCING FACTOR 1"/>
    <property type="match status" value="1"/>
</dbReference>
<evidence type="ECO:0000256" key="1">
    <source>
        <dbReference type="ARBA" id="ARBA00006442"/>
    </source>
</evidence>
<feature type="compositionally biased region" description="Polar residues" evidence="6">
    <location>
        <begin position="1"/>
        <end position="10"/>
    </location>
</feature>
<evidence type="ECO:0000259" key="7">
    <source>
        <dbReference type="Pfam" id="PF07992"/>
    </source>
</evidence>
<dbReference type="SUPFAM" id="SSF51905">
    <property type="entry name" value="FAD/NAD(P)-binding domain"/>
    <property type="match status" value="2"/>
</dbReference>
<dbReference type="Pfam" id="PF07992">
    <property type="entry name" value="Pyr_redox_2"/>
    <property type="match status" value="1"/>
</dbReference>
<keyword evidence="5" id="KW-0040">ANK repeat</keyword>
<gene>
    <name evidence="8" type="ORF">FCC1311_000782</name>
</gene>
<feature type="region of interest" description="Disordered" evidence="6">
    <location>
        <begin position="1"/>
        <end position="30"/>
    </location>
</feature>
<name>A0A2R5G2A8_9STRA</name>
<evidence type="ECO:0000313" key="8">
    <source>
        <dbReference type="EMBL" id="GBG23858.1"/>
    </source>
</evidence>
<dbReference type="PRINTS" id="PR00368">
    <property type="entry name" value="FADPNR"/>
</dbReference>
<dbReference type="InterPro" id="IPR036770">
    <property type="entry name" value="Ankyrin_rpt-contain_sf"/>
</dbReference>
<dbReference type="PANTHER" id="PTHR43735:SF3">
    <property type="entry name" value="FERROPTOSIS SUPPRESSOR PROTEIN 1"/>
    <property type="match status" value="1"/>
</dbReference>
<dbReference type="GO" id="GO:0005737">
    <property type="term" value="C:cytoplasm"/>
    <property type="evidence" value="ECO:0007669"/>
    <property type="project" value="TreeGrafter"/>
</dbReference>
<dbReference type="SMART" id="SM00248">
    <property type="entry name" value="ANK"/>
    <property type="match status" value="5"/>
</dbReference>
<dbReference type="GO" id="GO:0004174">
    <property type="term" value="F:electron-transferring-flavoprotein dehydrogenase activity"/>
    <property type="evidence" value="ECO:0007669"/>
    <property type="project" value="TreeGrafter"/>
</dbReference>
<feature type="domain" description="FAD/NAD(P)-binding" evidence="7">
    <location>
        <begin position="412"/>
        <end position="694"/>
    </location>
</feature>
<evidence type="ECO:0000256" key="2">
    <source>
        <dbReference type="ARBA" id="ARBA00022630"/>
    </source>
</evidence>
<comment type="caution">
    <text evidence="8">The sequence shown here is derived from an EMBL/GenBank/DDBJ whole genome shotgun (WGS) entry which is preliminary data.</text>
</comment>
<dbReference type="PROSITE" id="PS50088">
    <property type="entry name" value="ANK_REPEAT"/>
    <property type="match status" value="1"/>
</dbReference>
<dbReference type="InParanoid" id="A0A2R5G2A8"/>
<organism evidence="8 9">
    <name type="scientific">Hondaea fermentalgiana</name>
    <dbReference type="NCBI Taxonomy" id="2315210"/>
    <lineage>
        <taxon>Eukaryota</taxon>
        <taxon>Sar</taxon>
        <taxon>Stramenopiles</taxon>
        <taxon>Bigyra</taxon>
        <taxon>Labyrinthulomycetes</taxon>
        <taxon>Thraustochytrida</taxon>
        <taxon>Thraustochytriidae</taxon>
        <taxon>Hondaea</taxon>
    </lineage>
</organism>
<evidence type="ECO:0000256" key="3">
    <source>
        <dbReference type="ARBA" id="ARBA00022827"/>
    </source>
</evidence>
<evidence type="ECO:0000256" key="5">
    <source>
        <dbReference type="PROSITE-ProRule" id="PRU00023"/>
    </source>
</evidence>
<dbReference type="Gene3D" id="1.25.40.20">
    <property type="entry name" value="Ankyrin repeat-containing domain"/>
    <property type="match status" value="2"/>
</dbReference>
<evidence type="ECO:0000256" key="4">
    <source>
        <dbReference type="ARBA" id="ARBA00023002"/>
    </source>
</evidence>
<keyword evidence="9" id="KW-1185">Reference proteome</keyword>
<evidence type="ECO:0000313" key="9">
    <source>
        <dbReference type="Proteomes" id="UP000241890"/>
    </source>
</evidence>
<proteinExistence type="inferred from homology"/>
<keyword evidence="3" id="KW-0274">FAD</keyword>
<dbReference type="InterPro" id="IPR036188">
    <property type="entry name" value="FAD/NAD-bd_sf"/>
</dbReference>
<dbReference type="Proteomes" id="UP000241890">
    <property type="component" value="Unassembled WGS sequence"/>
</dbReference>
<evidence type="ECO:0000256" key="6">
    <source>
        <dbReference type="SAM" id="MobiDB-lite"/>
    </source>
</evidence>
<dbReference type="SUPFAM" id="SSF48403">
    <property type="entry name" value="Ankyrin repeat"/>
    <property type="match status" value="1"/>
</dbReference>
<keyword evidence="4" id="KW-0560">Oxidoreductase</keyword>
<dbReference type="AlphaFoldDB" id="A0A2R5G2A8"/>
<dbReference type="Gene3D" id="3.50.50.100">
    <property type="match status" value="1"/>
</dbReference>
<accession>A0A2R5G2A8</accession>
<protein>
    <submittedName>
        <fullName evidence="8">Ankyrin repeat domain-containing protein 2</fullName>
    </submittedName>
</protein>
<keyword evidence="2" id="KW-0285">Flavoprotein</keyword>
<dbReference type="EMBL" id="BEYU01000001">
    <property type="protein sequence ID" value="GBG23858.1"/>
    <property type="molecule type" value="Genomic_DNA"/>
</dbReference>
<feature type="repeat" description="ANK" evidence="5">
    <location>
        <begin position="175"/>
        <end position="203"/>
    </location>
</feature>